<dbReference type="Proteomes" id="UP001595935">
    <property type="component" value="Unassembled WGS sequence"/>
</dbReference>
<dbReference type="GO" id="GO:0016757">
    <property type="term" value="F:glycosyltransferase activity"/>
    <property type="evidence" value="ECO:0007669"/>
    <property type="project" value="UniProtKB-KW"/>
</dbReference>
<sequence length="392" mass="44878">MHICFLTNEFPKKGFPHGGVGSFVKTLATALVKHNIKVSVVGINYTSNDETEVFEGIKVFRLKKHTVKGLTWYFNSKEINDKIREIHKKDPIDIIESPELGFAFISKIKGIKYIIRLHGGHHFFAESEKRKINRWKGFQEKRSFKKSDAFIAVSKFVKDHTEKYLSYNNKPVVYISNPINTHLFNPIDTILSENKIVFAGTVCEKKGIRQLVQSFPLVKKEFPKVTLEIYGRDWSFSDGSSYIQMLKVKELPKLGELANDIHFHGAISYNDIPRAYSEASVCVFPSHMETQGLVAPEAMSMKKAVVFTKLGPGPETIKEYETGLLCDPYNPEDIAEKIIWVFSNKEEAKKVGERAREFVIQKYGLENIVCQNARFYDLLICKKNKNNFFVSS</sequence>
<dbReference type="RefSeq" id="WP_213258918.1">
    <property type="nucleotide sequence ID" value="NZ_JAGYWA010000006.1"/>
</dbReference>
<keyword evidence="2 5" id="KW-0808">Transferase</keyword>
<dbReference type="PANTHER" id="PTHR12526:SF629">
    <property type="entry name" value="TEICHURONIC ACID BIOSYNTHESIS GLYCOSYLTRANSFERASE TUAH-RELATED"/>
    <property type="match status" value="1"/>
</dbReference>
<reference evidence="6" key="1">
    <citation type="journal article" date="2019" name="Int. J. Syst. Evol. Microbiol.">
        <title>The Global Catalogue of Microorganisms (GCM) 10K type strain sequencing project: providing services to taxonomists for standard genome sequencing and annotation.</title>
        <authorList>
            <consortium name="The Broad Institute Genomics Platform"/>
            <consortium name="The Broad Institute Genome Sequencing Center for Infectious Disease"/>
            <person name="Wu L."/>
            <person name="Ma J."/>
        </authorList>
    </citation>
    <scope>NUCLEOTIDE SEQUENCE [LARGE SCALE GENOMIC DNA]</scope>
    <source>
        <strain evidence="6">WYCCWR 13023</strain>
    </source>
</reference>
<protein>
    <submittedName>
        <fullName evidence="5">Glycosyltransferase family 4 protein</fullName>
        <ecNumber evidence="5">2.4.-.-</ecNumber>
    </submittedName>
</protein>
<accession>A0ABV9PFX7</accession>
<dbReference type="Gene3D" id="3.40.50.2000">
    <property type="entry name" value="Glycogen Phosphorylase B"/>
    <property type="match status" value="2"/>
</dbReference>
<feature type="domain" description="Glycosyl transferase family 1" evidence="3">
    <location>
        <begin position="192"/>
        <end position="357"/>
    </location>
</feature>
<dbReference type="EMBL" id="JBHSGV010000006">
    <property type="protein sequence ID" value="MFC4748979.1"/>
    <property type="molecule type" value="Genomic_DNA"/>
</dbReference>
<dbReference type="Pfam" id="PF00534">
    <property type="entry name" value="Glycos_transf_1"/>
    <property type="match status" value="1"/>
</dbReference>
<dbReference type="PANTHER" id="PTHR12526">
    <property type="entry name" value="GLYCOSYLTRANSFERASE"/>
    <property type="match status" value="1"/>
</dbReference>
<dbReference type="InterPro" id="IPR001296">
    <property type="entry name" value="Glyco_trans_1"/>
</dbReference>
<evidence type="ECO:0000259" key="4">
    <source>
        <dbReference type="Pfam" id="PF13439"/>
    </source>
</evidence>
<evidence type="ECO:0000256" key="2">
    <source>
        <dbReference type="ARBA" id="ARBA00022679"/>
    </source>
</evidence>
<evidence type="ECO:0000259" key="3">
    <source>
        <dbReference type="Pfam" id="PF00534"/>
    </source>
</evidence>
<dbReference type="CDD" id="cd03801">
    <property type="entry name" value="GT4_PimA-like"/>
    <property type="match status" value="1"/>
</dbReference>
<evidence type="ECO:0000313" key="5">
    <source>
        <dbReference type="EMBL" id="MFC4748979.1"/>
    </source>
</evidence>
<name>A0ABV9PFX7_9FLAO</name>
<dbReference type="InterPro" id="IPR028098">
    <property type="entry name" value="Glyco_trans_4-like_N"/>
</dbReference>
<dbReference type="Pfam" id="PF13439">
    <property type="entry name" value="Glyco_transf_4"/>
    <property type="match status" value="1"/>
</dbReference>
<comment type="caution">
    <text evidence="5">The sequence shown here is derived from an EMBL/GenBank/DDBJ whole genome shotgun (WGS) entry which is preliminary data.</text>
</comment>
<keyword evidence="6" id="KW-1185">Reference proteome</keyword>
<gene>
    <name evidence="5" type="ORF">ACFO5S_16105</name>
</gene>
<feature type="domain" description="Glycosyltransferase subfamily 4-like N-terminal" evidence="4">
    <location>
        <begin position="18"/>
        <end position="182"/>
    </location>
</feature>
<dbReference type="SUPFAM" id="SSF53756">
    <property type="entry name" value="UDP-Glycosyltransferase/glycogen phosphorylase"/>
    <property type="match status" value="1"/>
</dbReference>
<dbReference type="EC" id="2.4.-.-" evidence="5"/>
<keyword evidence="1 5" id="KW-0328">Glycosyltransferase</keyword>
<evidence type="ECO:0000256" key="1">
    <source>
        <dbReference type="ARBA" id="ARBA00022676"/>
    </source>
</evidence>
<organism evidence="5 6">
    <name type="scientific">Flavobacterium branchiicola</name>
    <dbReference type="NCBI Taxonomy" id="1114875"/>
    <lineage>
        <taxon>Bacteria</taxon>
        <taxon>Pseudomonadati</taxon>
        <taxon>Bacteroidota</taxon>
        <taxon>Flavobacteriia</taxon>
        <taxon>Flavobacteriales</taxon>
        <taxon>Flavobacteriaceae</taxon>
        <taxon>Flavobacterium</taxon>
    </lineage>
</organism>
<evidence type="ECO:0000313" key="6">
    <source>
        <dbReference type="Proteomes" id="UP001595935"/>
    </source>
</evidence>
<proteinExistence type="predicted"/>